<evidence type="ECO:0000313" key="4">
    <source>
        <dbReference type="Proteomes" id="UP000229449"/>
    </source>
</evidence>
<gene>
    <name evidence="3" type="ORF">COY69_02305</name>
</gene>
<dbReference type="InterPro" id="IPR058058">
    <property type="entry name" value="CBU_0592-like"/>
</dbReference>
<dbReference type="Pfam" id="PF26604">
    <property type="entry name" value="CBU_0592"/>
    <property type="match status" value="1"/>
</dbReference>
<sequence>MKHLLHPIVGWYGAIVILLAFMFINFDIIAVDTLLYQLMNITGALALIYYSASKKDYPTSVLNVFWAFIAIIAITKLF</sequence>
<dbReference type="AlphaFoldDB" id="A0A2M7R966"/>
<name>A0A2M7R966_9BACT</name>
<comment type="caution">
    <text evidence="3">The sequence shown here is derived from an EMBL/GenBank/DDBJ whole genome shotgun (WGS) entry which is preliminary data.</text>
</comment>
<feature type="transmembrane region" description="Helical" evidence="1">
    <location>
        <begin position="34"/>
        <end position="52"/>
    </location>
</feature>
<feature type="transmembrane region" description="Helical" evidence="1">
    <location>
        <begin position="9"/>
        <end position="28"/>
    </location>
</feature>
<evidence type="ECO:0000313" key="3">
    <source>
        <dbReference type="EMBL" id="PIY93308.1"/>
    </source>
</evidence>
<feature type="domain" description="CBU-0592-like" evidence="2">
    <location>
        <begin position="8"/>
        <end position="77"/>
    </location>
</feature>
<evidence type="ECO:0000256" key="1">
    <source>
        <dbReference type="SAM" id="Phobius"/>
    </source>
</evidence>
<dbReference type="EMBL" id="PFMA01000057">
    <property type="protein sequence ID" value="PIY93308.1"/>
    <property type="molecule type" value="Genomic_DNA"/>
</dbReference>
<keyword evidence="1" id="KW-1133">Transmembrane helix</keyword>
<keyword evidence="1" id="KW-0812">Transmembrane</keyword>
<keyword evidence="1" id="KW-0472">Membrane</keyword>
<dbReference type="Proteomes" id="UP000229449">
    <property type="component" value="Unassembled WGS sequence"/>
</dbReference>
<accession>A0A2M7R966</accession>
<organism evidence="3 4">
    <name type="scientific">Candidatus Magasanikbacteria bacterium CG_4_10_14_0_8_um_filter_32_14</name>
    <dbReference type="NCBI Taxonomy" id="1974640"/>
    <lineage>
        <taxon>Bacteria</taxon>
        <taxon>Candidatus Magasanikiibacteriota</taxon>
    </lineage>
</organism>
<proteinExistence type="predicted"/>
<feature type="transmembrane region" description="Helical" evidence="1">
    <location>
        <begin position="59"/>
        <end position="77"/>
    </location>
</feature>
<dbReference type="NCBIfam" id="NF047864">
    <property type="entry name" value="CBU_0592_membra"/>
    <property type="match status" value="1"/>
</dbReference>
<protein>
    <recommendedName>
        <fullName evidence="2">CBU-0592-like domain-containing protein</fullName>
    </recommendedName>
</protein>
<evidence type="ECO:0000259" key="2">
    <source>
        <dbReference type="Pfam" id="PF26604"/>
    </source>
</evidence>
<reference evidence="4" key="1">
    <citation type="submission" date="2017-09" db="EMBL/GenBank/DDBJ databases">
        <title>Depth-based differentiation of microbial function through sediment-hosted aquifers and enrichment of novel symbionts in the deep terrestrial subsurface.</title>
        <authorList>
            <person name="Probst A.J."/>
            <person name="Ladd B."/>
            <person name="Jarett J.K."/>
            <person name="Geller-Mcgrath D.E."/>
            <person name="Sieber C.M.K."/>
            <person name="Emerson J.B."/>
            <person name="Anantharaman K."/>
            <person name="Thomas B.C."/>
            <person name="Malmstrom R."/>
            <person name="Stieglmeier M."/>
            <person name="Klingl A."/>
            <person name="Woyke T."/>
            <person name="Ryan C.M."/>
            <person name="Banfield J.F."/>
        </authorList>
    </citation>
    <scope>NUCLEOTIDE SEQUENCE [LARGE SCALE GENOMIC DNA]</scope>
</reference>